<dbReference type="GO" id="GO:0003729">
    <property type="term" value="F:mRNA binding"/>
    <property type="evidence" value="ECO:0007669"/>
    <property type="project" value="InterPro"/>
</dbReference>
<dbReference type="EMBL" id="AP011711">
    <property type="protein sequence ID" value="BAL55171.1"/>
    <property type="molecule type" value="Genomic_DNA"/>
</dbReference>
<gene>
    <name evidence="1" type="ORF">HGMM_F23G10C24</name>
    <name evidence="2" type="ORF">HGMM_F27H04C30</name>
</gene>
<evidence type="ECO:0008006" key="3">
    <source>
        <dbReference type="Google" id="ProtNLM"/>
    </source>
</evidence>
<evidence type="ECO:0000313" key="2">
    <source>
        <dbReference type="EMBL" id="BAL55472.1"/>
    </source>
</evidence>
<name>H5SG85_9BACT</name>
<dbReference type="EMBL" id="AP011718">
    <property type="protein sequence ID" value="BAL55472.1"/>
    <property type="molecule type" value="Genomic_DNA"/>
</dbReference>
<sequence length="88" mass="10293">MLSKNLKKRLAKLKRNPKHVRFDQLDALLRAAGFTLRGVHGSHYYYKRGKKLITLVKPHGGRKFCAPQDVKDLVRYLEHEVNSHEEEL</sequence>
<organism evidence="1">
    <name type="scientific">uncultured Acetothermia bacterium</name>
    <dbReference type="NCBI Taxonomy" id="236499"/>
    <lineage>
        <taxon>Bacteria</taxon>
        <taxon>Candidatus Bipolaricaulota</taxon>
        <taxon>environmental samples</taxon>
    </lineage>
</organism>
<dbReference type="AlphaFoldDB" id="H5SG85"/>
<protein>
    <recommendedName>
        <fullName evidence="3">YcfA family protein</fullName>
    </recommendedName>
</protein>
<evidence type="ECO:0000313" key="1">
    <source>
        <dbReference type="EMBL" id="BAL55171.1"/>
    </source>
</evidence>
<reference evidence="1" key="1">
    <citation type="journal article" date="2005" name="Environ. Microbiol.">
        <title>Genetic and functional properties of uncultivated thermophilic crenarchaeotes from a subsurface gold mine as revealed by analysis of genome fragments.</title>
        <authorList>
            <person name="Nunoura T."/>
            <person name="Hirayama H."/>
            <person name="Takami H."/>
            <person name="Oida H."/>
            <person name="Nishi S."/>
            <person name="Shimamura S."/>
            <person name="Suzuki Y."/>
            <person name="Inagaki F."/>
            <person name="Takai K."/>
            <person name="Nealson K.H."/>
            <person name="Horikoshi K."/>
        </authorList>
    </citation>
    <scope>NUCLEOTIDE SEQUENCE</scope>
</reference>
<reference evidence="1" key="2">
    <citation type="journal article" date="2012" name="PLoS ONE">
        <title>A Deeply Branching Thermophilic Bacterium with an Ancient Acetyl-CoA Pathway Dominates a Subsurface Ecosystem.</title>
        <authorList>
            <person name="Takami H."/>
            <person name="Noguchi H."/>
            <person name="Takaki Y."/>
            <person name="Uchiyama I."/>
            <person name="Toyoda A."/>
            <person name="Nishi S."/>
            <person name="Chee G.-J."/>
            <person name="Arai W."/>
            <person name="Nunoura T."/>
            <person name="Itoh T."/>
            <person name="Hattori M."/>
            <person name="Takai K."/>
        </authorList>
    </citation>
    <scope>NUCLEOTIDE SEQUENCE</scope>
</reference>
<dbReference type="Pfam" id="PF07927">
    <property type="entry name" value="HicA_toxin"/>
    <property type="match status" value="1"/>
</dbReference>
<dbReference type="SUPFAM" id="SSF54786">
    <property type="entry name" value="YcfA/nrd intein domain"/>
    <property type="match status" value="1"/>
</dbReference>
<dbReference type="InterPro" id="IPR012933">
    <property type="entry name" value="HicA_mRNA_interferase"/>
</dbReference>
<proteinExistence type="predicted"/>
<accession>H5SG85</accession>